<dbReference type="InterPro" id="IPR036465">
    <property type="entry name" value="vWFA_dom_sf"/>
</dbReference>
<dbReference type="Pfam" id="PF08785">
    <property type="entry name" value="Ku_PK_bind"/>
    <property type="match status" value="1"/>
</dbReference>
<dbReference type="CDD" id="cd00873">
    <property type="entry name" value="KU80"/>
    <property type="match status" value="1"/>
</dbReference>
<keyword evidence="17" id="KW-1185">Reference proteome</keyword>
<keyword evidence="9" id="KW-0067">ATP-binding</keyword>
<proteinExistence type="inferred from homology"/>
<dbReference type="GO" id="GO:0006310">
    <property type="term" value="P:DNA recombination"/>
    <property type="evidence" value="ECO:0007669"/>
    <property type="project" value="UniProtKB-KW"/>
</dbReference>
<dbReference type="Pfam" id="PF02735">
    <property type="entry name" value="Ku"/>
    <property type="match status" value="1"/>
</dbReference>
<comment type="subcellular location">
    <subcellularLocation>
        <location evidence="2">Chromosome</location>
    </subcellularLocation>
    <subcellularLocation>
        <location evidence="1">Nucleus</location>
    </subcellularLocation>
</comment>
<dbReference type="SMART" id="SM00559">
    <property type="entry name" value="Ku78"/>
    <property type="match status" value="1"/>
</dbReference>
<dbReference type="GO" id="GO:0005524">
    <property type="term" value="F:ATP binding"/>
    <property type="evidence" value="ECO:0007669"/>
    <property type="project" value="UniProtKB-KW"/>
</dbReference>
<dbReference type="Pfam" id="PF03731">
    <property type="entry name" value="Ku_N"/>
    <property type="match status" value="1"/>
</dbReference>
<dbReference type="FunFam" id="1.10.1600.10:FF:000002">
    <property type="entry name" value="X-ray repair cross-complementing protein 5"/>
    <property type="match status" value="1"/>
</dbReference>
<evidence type="ECO:0000256" key="12">
    <source>
        <dbReference type="ARBA" id="ARBA00023204"/>
    </source>
</evidence>
<dbReference type="PANTHER" id="PTHR12604">
    <property type="entry name" value="KU AUTOANTIGEN DNA HELICASE"/>
    <property type="match status" value="1"/>
</dbReference>
<dbReference type="GO" id="GO:0003690">
    <property type="term" value="F:double-stranded DNA binding"/>
    <property type="evidence" value="ECO:0007669"/>
    <property type="project" value="TreeGrafter"/>
</dbReference>
<dbReference type="GO" id="GO:0005694">
    <property type="term" value="C:chromosome"/>
    <property type="evidence" value="ECO:0007669"/>
    <property type="project" value="UniProtKB-SubCell"/>
</dbReference>
<evidence type="ECO:0000313" key="16">
    <source>
        <dbReference type="EMBL" id="CAG9335024.1"/>
    </source>
</evidence>
<dbReference type="AlphaFoldDB" id="A0AAU9KCM0"/>
<keyword evidence="11" id="KW-0233">DNA recombination</keyword>
<dbReference type="GO" id="GO:0043564">
    <property type="term" value="C:Ku70:Ku80 complex"/>
    <property type="evidence" value="ECO:0007669"/>
    <property type="project" value="InterPro"/>
</dbReference>
<keyword evidence="4" id="KW-0158">Chromosome</keyword>
<evidence type="ECO:0000256" key="8">
    <source>
        <dbReference type="ARBA" id="ARBA00022806"/>
    </source>
</evidence>
<feature type="domain" description="VWFA" evidence="15">
    <location>
        <begin position="6"/>
        <end position="182"/>
    </location>
</feature>
<evidence type="ECO:0000256" key="2">
    <source>
        <dbReference type="ARBA" id="ARBA00004286"/>
    </source>
</evidence>
<dbReference type="EMBL" id="CAJZBQ010000060">
    <property type="protein sequence ID" value="CAG9335024.1"/>
    <property type="molecule type" value="Genomic_DNA"/>
</dbReference>
<dbReference type="InterPro" id="IPR036494">
    <property type="entry name" value="Ku_C_sf"/>
</dbReference>
<dbReference type="SUPFAM" id="SSF100939">
    <property type="entry name" value="SPOC domain-like"/>
    <property type="match status" value="1"/>
</dbReference>
<dbReference type="Proteomes" id="UP001162131">
    <property type="component" value="Unassembled WGS sequence"/>
</dbReference>
<keyword evidence="5" id="KW-0547">Nucleotide-binding</keyword>
<comment type="caution">
    <text evidence="16">The sequence shown here is derived from an EMBL/GenBank/DDBJ whole genome shotgun (WGS) entry which is preliminary data.</text>
</comment>
<dbReference type="InterPro" id="IPR005161">
    <property type="entry name" value="Ku_N"/>
</dbReference>
<evidence type="ECO:0000256" key="4">
    <source>
        <dbReference type="ARBA" id="ARBA00022454"/>
    </source>
</evidence>
<evidence type="ECO:0000256" key="11">
    <source>
        <dbReference type="ARBA" id="ARBA00023172"/>
    </source>
</evidence>
<keyword evidence="10" id="KW-0238">DNA-binding</keyword>
<evidence type="ECO:0000256" key="5">
    <source>
        <dbReference type="ARBA" id="ARBA00022741"/>
    </source>
</evidence>
<evidence type="ECO:0000256" key="1">
    <source>
        <dbReference type="ARBA" id="ARBA00004123"/>
    </source>
</evidence>
<evidence type="ECO:0000256" key="14">
    <source>
        <dbReference type="SAM" id="MobiDB-lite"/>
    </source>
</evidence>
<evidence type="ECO:0000256" key="7">
    <source>
        <dbReference type="ARBA" id="ARBA00022801"/>
    </source>
</evidence>
<dbReference type="InterPro" id="IPR024193">
    <property type="entry name" value="Ku80"/>
</dbReference>
<name>A0AAU9KCM0_9CILI</name>
<dbReference type="PROSITE" id="PS50234">
    <property type="entry name" value="VWFA"/>
    <property type="match status" value="1"/>
</dbReference>
<dbReference type="Gene3D" id="1.25.40.240">
    <property type="entry name" value="Ku, C-terminal domain"/>
    <property type="match status" value="1"/>
</dbReference>
<reference evidence="16" key="1">
    <citation type="submission" date="2021-09" db="EMBL/GenBank/DDBJ databases">
        <authorList>
            <consortium name="AG Swart"/>
            <person name="Singh M."/>
            <person name="Singh A."/>
            <person name="Seah K."/>
            <person name="Emmerich C."/>
        </authorList>
    </citation>
    <scope>NUCLEOTIDE SEQUENCE</scope>
    <source>
        <strain evidence="16">ATCC30299</strain>
    </source>
</reference>
<keyword evidence="13" id="KW-0539">Nucleus</keyword>
<dbReference type="SUPFAM" id="SSF101420">
    <property type="entry name" value="C-terminal domain of Ku80"/>
    <property type="match status" value="1"/>
</dbReference>
<sequence>MAGKEAIVVIIDVSRTMREQFGEEGQMKLAIAAEATKLLIQQKLLLAKSHEIGLIVLGSEETENDLAEQYGGYENISVLQELDVSTLDSMLLMNTLTPTNASGDVLDAIVVAVSMITNRIGKKKFKKRLFIITDGNCSTNSADQLQDIIDQINLQDIRVNVIAIGFGEQAKHSQTNQQKKTAQVLSQLIESVQGAIYPSETAMEIYKQFRKRSVYPVTKYKGQLDFGLGYGIDICVYGKTKEEVLPSLKKHSTVIPFSRNVDEGKLKMSREAALEDDPTGTVIDPEDIIKAYFYGKSVVPIGTVDEDLLKFACPKCMKLLGFLPSDAVPRHFFMSGVDMVLPAAEPDQEAAFAAIVQALYQRQDSILVRYVSRDNTQPHLCILSPCIKPDLICLWLNYLPTEEDFRDYSFADLVESTPEQDAAAENFVNALSLDADGESLKPSSTFNPTLQYFYQCITFRAENPDQPLPPLDPNIAHYLSPDQELYNNAKAECDRFASMFALREIEVPKKEKKFYADIIKDEGKPRDDIPMAEPFSDQISEINPVDDFYRLLKDRQVDRVGPAIKQMQELIVRLVEKAFQGNTYAKAINCLKNLRQGCLDEDEFEAFNLFMIQQIKRLQQIHPDFWNLVVAHHISLITDGENDKSTVSQAESDAFLVKIEPPQSQSQPADELMDEIE</sequence>
<protein>
    <recommendedName>
        <fullName evidence="15">VWFA domain-containing protein</fullName>
    </recommendedName>
</protein>
<dbReference type="GO" id="GO:0003684">
    <property type="term" value="F:damaged DNA binding"/>
    <property type="evidence" value="ECO:0007669"/>
    <property type="project" value="InterPro"/>
</dbReference>
<dbReference type="GO" id="GO:0006303">
    <property type="term" value="P:double-strand break repair via nonhomologous end joining"/>
    <property type="evidence" value="ECO:0007669"/>
    <property type="project" value="InterPro"/>
</dbReference>
<gene>
    <name evidence="16" type="ORF">BSTOLATCC_MIC62605</name>
</gene>
<accession>A0AAU9KCM0</accession>
<evidence type="ECO:0000256" key="6">
    <source>
        <dbReference type="ARBA" id="ARBA00022763"/>
    </source>
</evidence>
<evidence type="ECO:0000256" key="13">
    <source>
        <dbReference type="ARBA" id="ARBA00023242"/>
    </source>
</evidence>
<keyword evidence="12" id="KW-0234">DNA repair</keyword>
<dbReference type="InterPro" id="IPR006164">
    <property type="entry name" value="DNA_bd_Ku70/Ku80"/>
</dbReference>
<dbReference type="Pfam" id="PF03730">
    <property type="entry name" value="Ku_C"/>
    <property type="match status" value="1"/>
</dbReference>
<evidence type="ECO:0000256" key="9">
    <source>
        <dbReference type="ARBA" id="ARBA00022840"/>
    </source>
</evidence>
<organism evidence="16 17">
    <name type="scientific">Blepharisma stoltei</name>
    <dbReference type="NCBI Taxonomy" id="1481888"/>
    <lineage>
        <taxon>Eukaryota</taxon>
        <taxon>Sar</taxon>
        <taxon>Alveolata</taxon>
        <taxon>Ciliophora</taxon>
        <taxon>Postciliodesmatophora</taxon>
        <taxon>Heterotrichea</taxon>
        <taxon>Heterotrichida</taxon>
        <taxon>Blepharismidae</taxon>
        <taxon>Blepharisma</taxon>
    </lineage>
</organism>
<evidence type="ECO:0000256" key="3">
    <source>
        <dbReference type="ARBA" id="ARBA00007726"/>
    </source>
</evidence>
<feature type="region of interest" description="Disordered" evidence="14">
    <location>
        <begin position="658"/>
        <end position="677"/>
    </location>
</feature>
<dbReference type="Gene3D" id="3.40.50.410">
    <property type="entry name" value="von Willebrand factor, type A domain"/>
    <property type="match status" value="1"/>
</dbReference>
<dbReference type="Gene3D" id="1.10.1600.10">
    <property type="match status" value="1"/>
</dbReference>
<keyword evidence="8" id="KW-0347">Helicase</keyword>
<evidence type="ECO:0000313" key="17">
    <source>
        <dbReference type="Proteomes" id="UP001162131"/>
    </source>
</evidence>
<keyword evidence="6" id="KW-0227">DNA damage</keyword>
<evidence type="ECO:0000259" key="15">
    <source>
        <dbReference type="PROSITE" id="PS50234"/>
    </source>
</evidence>
<dbReference type="PANTHER" id="PTHR12604:SF4">
    <property type="entry name" value="X-RAY REPAIR CROSS-COMPLEMENTING PROTEIN 5"/>
    <property type="match status" value="1"/>
</dbReference>
<dbReference type="InterPro" id="IPR014893">
    <property type="entry name" value="Ku_PK_bind"/>
</dbReference>
<dbReference type="InterPro" id="IPR002035">
    <property type="entry name" value="VWF_A"/>
</dbReference>
<dbReference type="GO" id="GO:0016787">
    <property type="term" value="F:hydrolase activity"/>
    <property type="evidence" value="ECO:0007669"/>
    <property type="project" value="UniProtKB-KW"/>
</dbReference>
<dbReference type="InterPro" id="IPR005160">
    <property type="entry name" value="Ku_C"/>
</dbReference>
<dbReference type="GO" id="GO:0042162">
    <property type="term" value="F:telomeric DNA binding"/>
    <property type="evidence" value="ECO:0007669"/>
    <property type="project" value="InterPro"/>
</dbReference>
<dbReference type="InterPro" id="IPR016194">
    <property type="entry name" value="SPOC-like_C_dom_sf"/>
</dbReference>
<dbReference type="GO" id="GO:0000723">
    <property type="term" value="P:telomere maintenance"/>
    <property type="evidence" value="ECO:0007669"/>
    <property type="project" value="InterPro"/>
</dbReference>
<dbReference type="Gene3D" id="2.40.290.10">
    <property type="match status" value="1"/>
</dbReference>
<dbReference type="GO" id="GO:0003678">
    <property type="term" value="F:DNA helicase activity"/>
    <property type="evidence" value="ECO:0007669"/>
    <property type="project" value="InterPro"/>
</dbReference>
<keyword evidence="7" id="KW-0378">Hydrolase</keyword>
<dbReference type="SUPFAM" id="SSF53300">
    <property type="entry name" value="vWA-like"/>
    <property type="match status" value="1"/>
</dbReference>
<comment type="similarity">
    <text evidence="3">Belongs to the ku80 family.</text>
</comment>
<evidence type="ECO:0000256" key="10">
    <source>
        <dbReference type="ARBA" id="ARBA00023125"/>
    </source>
</evidence>